<comment type="caution">
    <text evidence="1">The sequence shown here is derived from an EMBL/GenBank/DDBJ whole genome shotgun (WGS) entry which is preliminary data.</text>
</comment>
<evidence type="ECO:0000313" key="2">
    <source>
        <dbReference type="Proteomes" id="UP001054945"/>
    </source>
</evidence>
<name>A0AAV4WG56_CAEEX</name>
<protein>
    <submittedName>
        <fullName evidence="1">Uncharacterized protein</fullName>
    </submittedName>
</protein>
<accession>A0AAV4WG56</accession>
<sequence>MRTQASPLMTASDRHWSARKVRRSSGVSLLSARVSNSRLKFLYTDFKGDPRKLKLSRLGISSGENGMD</sequence>
<dbReference type="AlphaFoldDB" id="A0AAV4WG56"/>
<dbReference type="Proteomes" id="UP001054945">
    <property type="component" value="Unassembled WGS sequence"/>
</dbReference>
<keyword evidence="2" id="KW-1185">Reference proteome</keyword>
<gene>
    <name evidence="1" type="ORF">CEXT_50731</name>
</gene>
<proteinExistence type="predicted"/>
<organism evidence="1 2">
    <name type="scientific">Caerostris extrusa</name>
    <name type="common">Bark spider</name>
    <name type="synonym">Caerostris bankana</name>
    <dbReference type="NCBI Taxonomy" id="172846"/>
    <lineage>
        <taxon>Eukaryota</taxon>
        <taxon>Metazoa</taxon>
        <taxon>Ecdysozoa</taxon>
        <taxon>Arthropoda</taxon>
        <taxon>Chelicerata</taxon>
        <taxon>Arachnida</taxon>
        <taxon>Araneae</taxon>
        <taxon>Araneomorphae</taxon>
        <taxon>Entelegynae</taxon>
        <taxon>Araneoidea</taxon>
        <taxon>Araneidae</taxon>
        <taxon>Caerostris</taxon>
    </lineage>
</organism>
<evidence type="ECO:0000313" key="1">
    <source>
        <dbReference type="EMBL" id="GIY81174.1"/>
    </source>
</evidence>
<dbReference type="EMBL" id="BPLR01016089">
    <property type="protein sequence ID" value="GIY81174.1"/>
    <property type="molecule type" value="Genomic_DNA"/>
</dbReference>
<reference evidence="1 2" key="1">
    <citation type="submission" date="2021-06" db="EMBL/GenBank/DDBJ databases">
        <title>Caerostris extrusa draft genome.</title>
        <authorList>
            <person name="Kono N."/>
            <person name="Arakawa K."/>
        </authorList>
    </citation>
    <scope>NUCLEOTIDE SEQUENCE [LARGE SCALE GENOMIC DNA]</scope>
</reference>